<dbReference type="FunFam" id="3.30.70.890:FF:000001">
    <property type="entry name" value="Galactokinase"/>
    <property type="match status" value="1"/>
</dbReference>
<evidence type="ECO:0000256" key="12">
    <source>
        <dbReference type="ARBA" id="ARBA00023277"/>
    </source>
</evidence>
<dbReference type="InterPro" id="IPR022963">
    <property type="entry name" value="Galactokinase_bac"/>
</dbReference>
<evidence type="ECO:0000259" key="18">
    <source>
        <dbReference type="Pfam" id="PF10509"/>
    </source>
</evidence>
<dbReference type="InterPro" id="IPR000766">
    <property type="entry name" value="GalP_uridyl_Trfase_II"/>
</dbReference>
<evidence type="ECO:0000256" key="11">
    <source>
        <dbReference type="ARBA" id="ARBA00023144"/>
    </source>
</evidence>
<dbReference type="Proteomes" id="UP000823990">
    <property type="component" value="Unassembled WGS sequence"/>
</dbReference>
<dbReference type="InterPro" id="IPR013750">
    <property type="entry name" value="GHMP_kinase_C_dom"/>
</dbReference>
<dbReference type="PANTHER" id="PTHR39191">
    <property type="entry name" value="GALACTOSE-1-PHOSPHATE URIDYLYLTRANSFERASE"/>
    <property type="match status" value="1"/>
</dbReference>
<proteinExistence type="inferred from homology"/>
<keyword evidence="3 14" id="KW-0963">Cytoplasm</keyword>
<dbReference type="Pfam" id="PF01087">
    <property type="entry name" value="GalP_UDP_transf"/>
    <property type="match status" value="1"/>
</dbReference>
<comment type="similarity">
    <text evidence="13">Belongs to the GHMP kinase family. GalK subfamily.</text>
</comment>
<feature type="domain" description="GHMP kinase C-terminal" evidence="17">
    <location>
        <begin position="280"/>
        <end position="362"/>
    </location>
</feature>
<keyword evidence="10 13" id="KW-0460">Magnesium</keyword>
<feature type="binding site" evidence="13">
    <location>
        <begin position="33"/>
        <end position="36"/>
    </location>
    <ligand>
        <name>substrate</name>
    </ligand>
</feature>
<dbReference type="InterPro" id="IPR014721">
    <property type="entry name" value="Ribsml_uS5_D2-typ_fold_subgr"/>
</dbReference>
<evidence type="ECO:0000256" key="7">
    <source>
        <dbReference type="ARBA" id="ARBA00022741"/>
    </source>
</evidence>
<evidence type="ECO:0000256" key="13">
    <source>
        <dbReference type="HAMAP-Rule" id="MF_00246"/>
    </source>
</evidence>
<dbReference type="HAMAP" id="MF_00246">
    <property type="entry name" value="Galactokinase"/>
    <property type="match status" value="1"/>
</dbReference>
<dbReference type="SUPFAM" id="SSF54211">
    <property type="entry name" value="Ribosomal protein S5 domain 2-like"/>
    <property type="match status" value="1"/>
</dbReference>
<dbReference type="InterPro" id="IPR000705">
    <property type="entry name" value="Galactokinase"/>
</dbReference>
<evidence type="ECO:0000256" key="8">
    <source>
        <dbReference type="ARBA" id="ARBA00022777"/>
    </source>
</evidence>
<keyword evidence="6 13" id="KW-0479">Metal-binding</keyword>
<feature type="domain" description="GHMP kinase N-terminal" evidence="15">
    <location>
        <begin position="96"/>
        <end position="179"/>
    </location>
</feature>
<dbReference type="GO" id="GO:0005524">
    <property type="term" value="F:ATP binding"/>
    <property type="evidence" value="ECO:0007669"/>
    <property type="project" value="UniProtKB-UniRule"/>
</dbReference>
<feature type="binding site" evidence="13">
    <location>
        <position position="159"/>
    </location>
    <ligand>
        <name>Mg(2+)</name>
        <dbReference type="ChEBI" id="CHEBI:18420"/>
    </ligand>
</feature>
<dbReference type="PROSITE" id="PS00627">
    <property type="entry name" value="GHMP_KINASES_ATP"/>
    <property type="match status" value="1"/>
</dbReference>
<feature type="binding site" evidence="13">
    <location>
        <position position="221"/>
    </location>
    <ligand>
        <name>substrate</name>
    </ligand>
</feature>
<feature type="domain" description="Galactose-1-phosphate uridyl transferase N-terminal" evidence="16">
    <location>
        <begin position="405"/>
        <end position="607"/>
    </location>
</feature>
<comment type="similarity">
    <text evidence="14">Belongs to the galactose-1-phosphate uridylyltransferase type 2 family.</text>
</comment>
<keyword evidence="8 13" id="KW-0418">Kinase</keyword>
<comment type="pathway">
    <text evidence="2 14">Carbohydrate metabolism; galactose metabolism.</text>
</comment>
<dbReference type="NCBIfam" id="TIGR00131">
    <property type="entry name" value="gal_kin"/>
    <property type="match status" value="1"/>
</dbReference>
<sequence>MTREENIRLFERLYGAVCTDCWSAAGRVNIIGEHVDYCGGKVLPAALNLRCEVYSRANGTDKIRIAATTFKRVETLDIGALDSYRHLEWGNYQAGVAHIMKSEGYGLVGCDLLFDSTVPFGSGLSSSAAIEVATAVALAGVAGAELDPVKAAIMAQRAEREYCGVNCGIMDQFASAMGKKDCAVLLDCKTLDYEYVPLDLGDHVMVIADSNKRHSLADGKYNERRSETEEGLNALKPFLGVSCLAEVTPAQFDSYRHLLSPVVAKRVEHVVNECDRVRRAVEALKSGDIAVLGKLLNESHASLSSLYEVTGVELDTLTDIARNEEGCIGSRMIGAGFGGCAISLVRKDKAAAFVKNVGKKYKKAIGYAPSFYTTFIDDGIKREHLSGQYISDLVHYAEKKLGLKKEDRTYAINRLLRYIGEESFEEKAPCLGDGATAADVIRPLGELALAAHPGEDEEQVQSELFDCVSLSPSEVVRSFRSRYRRDPEKAFDEFYDYCVACDYVKSAAIARNKFWVAEGTRREVQVTINLSKPEKNNKQTAKLRNVSSGYPKCMICAENEGYAGQGRCRQTLRTVPLALGGGEWFWQFSPYAYFYQHGIAINRTHTPMVLDDTVVDKLADFVTYAPQYFIGCNAPLPIVGGSILAHEHFQGGKYFFPMFGCGDRKTYKLVGAKVSVVDWYNSVVCIRTADRHKLRALGNRIVHAWNEYSAPELDIVANDGEQHNTATLIMRRDGDDYLLYAILRNNRCDERYPDGIFHVHPEYMNIKSESIGLIEAMGMFILPARLDRQLAEVAKLLTGERKEIGEDIAVHRGMAQKLISDYGMSLTPEEAERAVRGAVDHACECILGNTAVFKEDERGEAAFEAFVRKTFDI</sequence>
<dbReference type="PROSITE" id="PS00106">
    <property type="entry name" value="GALACTOKINASE"/>
    <property type="match status" value="1"/>
</dbReference>
<evidence type="ECO:0000256" key="3">
    <source>
        <dbReference type="ARBA" id="ARBA00022490"/>
    </source>
</evidence>
<comment type="caution">
    <text evidence="19">The sequence shown here is derived from an EMBL/GenBank/DDBJ whole genome shotgun (WGS) entry which is preliminary data.</text>
</comment>
<evidence type="ECO:0000256" key="6">
    <source>
        <dbReference type="ARBA" id="ARBA00022723"/>
    </source>
</evidence>
<keyword evidence="7 13" id="KW-0547">Nucleotide-binding</keyword>
<evidence type="ECO:0000256" key="1">
    <source>
        <dbReference type="ARBA" id="ARBA00001107"/>
    </source>
</evidence>
<dbReference type="GO" id="GO:0005737">
    <property type="term" value="C:cytoplasm"/>
    <property type="evidence" value="ECO:0007669"/>
    <property type="project" value="UniProtKB-SubCell"/>
</dbReference>
<evidence type="ECO:0000256" key="4">
    <source>
        <dbReference type="ARBA" id="ARBA00022679"/>
    </source>
</evidence>
<evidence type="ECO:0000256" key="5">
    <source>
        <dbReference type="ARBA" id="ARBA00022695"/>
    </source>
</evidence>
<evidence type="ECO:0000256" key="14">
    <source>
        <dbReference type="HAMAP-Rule" id="MF_00571"/>
    </source>
</evidence>
<dbReference type="InterPro" id="IPR020568">
    <property type="entry name" value="Ribosomal_Su5_D2-typ_SF"/>
</dbReference>
<dbReference type="InterPro" id="IPR019539">
    <property type="entry name" value="GalKase_N"/>
</dbReference>
<organism evidence="19 20">
    <name type="scientific">Candidatus Protoclostridium stercorigallinarum</name>
    <dbReference type="NCBI Taxonomy" id="2838741"/>
    <lineage>
        <taxon>Bacteria</taxon>
        <taxon>Bacillati</taxon>
        <taxon>Bacillota</taxon>
        <taxon>Clostridia</taxon>
        <taxon>Candidatus Protoclostridium</taxon>
    </lineage>
</organism>
<dbReference type="NCBIfam" id="NF003705">
    <property type="entry name" value="PRK05322.1"/>
    <property type="match status" value="1"/>
</dbReference>
<gene>
    <name evidence="13" type="primary">galK</name>
    <name evidence="14" type="synonym">galT</name>
    <name evidence="19" type="ORF">H9892_04435</name>
</gene>
<evidence type="ECO:0000259" key="16">
    <source>
        <dbReference type="Pfam" id="PF01087"/>
    </source>
</evidence>
<reference evidence="19" key="2">
    <citation type="submission" date="2021-04" db="EMBL/GenBank/DDBJ databases">
        <authorList>
            <person name="Gilroy R."/>
        </authorList>
    </citation>
    <scope>NUCLEOTIDE SEQUENCE</scope>
    <source>
        <strain evidence="19">12435</strain>
    </source>
</reference>
<keyword evidence="4 14" id="KW-0808">Transferase</keyword>
<dbReference type="Pfam" id="PF00288">
    <property type="entry name" value="GHMP_kinases_N"/>
    <property type="match status" value="1"/>
</dbReference>
<dbReference type="Gene3D" id="3.30.230.10">
    <property type="match status" value="1"/>
</dbReference>
<evidence type="ECO:0000256" key="2">
    <source>
        <dbReference type="ARBA" id="ARBA00004947"/>
    </source>
</evidence>
<dbReference type="InterPro" id="IPR019741">
    <property type="entry name" value="Galactokinase_CS"/>
</dbReference>
<comment type="catalytic activity">
    <reaction evidence="13">
        <text>alpha-D-galactose + ATP = alpha-D-galactose 1-phosphate + ADP + H(+)</text>
        <dbReference type="Rhea" id="RHEA:13553"/>
        <dbReference type="ChEBI" id="CHEBI:15378"/>
        <dbReference type="ChEBI" id="CHEBI:28061"/>
        <dbReference type="ChEBI" id="CHEBI:30616"/>
        <dbReference type="ChEBI" id="CHEBI:58336"/>
        <dbReference type="ChEBI" id="CHEBI:456216"/>
        <dbReference type="EC" id="2.7.1.6"/>
    </reaction>
</comment>
<comment type="function">
    <text evidence="13">Catalyzes the transfer of the gamma-phosphate of ATP to D-galactose to form alpha-D-galactose-1-phosphate (Gal-1-P).</text>
</comment>
<dbReference type="Gene3D" id="3.30.70.890">
    <property type="entry name" value="GHMP kinase, C-terminal domain"/>
    <property type="match status" value="1"/>
</dbReference>
<keyword evidence="11 14" id="KW-0299">Galactose metabolism</keyword>
<name>A0A9D1Q1K1_9FIRM</name>
<keyword evidence="12 14" id="KW-0119">Carbohydrate metabolism</keyword>
<evidence type="ECO:0000259" key="15">
    <source>
        <dbReference type="Pfam" id="PF00288"/>
    </source>
</evidence>
<dbReference type="Pfam" id="PF08544">
    <property type="entry name" value="GHMP_kinases_C"/>
    <property type="match status" value="1"/>
</dbReference>
<dbReference type="InterPro" id="IPR006203">
    <property type="entry name" value="GHMP_knse_ATP-bd_CS"/>
</dbReference>
<dbReference type="PRINTS" id="PR00959">
    <property type="entry name" value="MEVGALKINASE"/>
</dbReference>
<dbReference type="PANTHER" id="PTHR39191:SF1">
    <property type="entry name" value="DUF4922 DOMAIN-CONTAINING PROTEIN"/>
    <property type="match status" value="1"/>
</dbReference>
<dbReference type="AlphaFoldDB" id="A0A9D1Q1K1"/>
<dbReference type="PRINTS" id="PR00473">
    <property type="entry name" value="GALCTOKINASE"/>
</dbReference>
<keyword evidence="9 13" id="KW-0067">ATP-binding</keyword>
<evidence type="ECO:0000256" key="9">
    <source>
        <dbReference type="ARBA" id="ARBA00022840"/>
    </source>
</evidence>
<feature type="site" description="Transition state stabilizer" evidence="13">
    <location>
        <position position="27"/>
    </location>
</feature>
<protein>
    <recommendedName>
        <fullName evidence="13 14">Multifunctional fusion protein</fullName>
    </recommendedName>
    <domain>
        <recommendedName>
            <fullName evidence="14">Galactose-1-phosphate uridylyltransferase</fullName>
            <shortName evidence="14">Gal-1-P uridylyltransferase</shortName>
            <ecNumber evidence="14">2.7.7.12</ecNumber>
        </recommendedName>
        <alternativeName>
            <fullName evidence="14">UDP-glucose--hexose-1-phosphate uridylyltransferase</fullName>
        </alternativeName>
    </domain>
    <domain>
        <recommendedName>
            <fullName evidence="13">Galactokinase</fullName>
            <ecNumber evidence="13">2.7.1.6</ecNumber>
        </recommendedName>
        <alternativeName>
            <fullName evidence="13">Galactose kinase</fullName>
        </alternativeName>
    </domain>
</protein>
<comment type="subcellular location">
    <subcellularLocation>
        <location evidence="14">Cytoplasm</location>
    </subcellularLocation>
</comment>
<reference evidence="19" key="1">
    <citation type="journal article" date="2021" name="PeerJ">
        <title>Extensive microbial diversity within the chicken gut microbiome revealed by metagenomics and culture.</title>
        <authorList>
            <person name="Gilroy R."/>
            <person name="Ravi A."/>
            <person name="Getino M."/>
            <person name="Pursley I."/>
            <person name="Horton D.L."/>
            <person name="Alikhan N.F."/>
            <person name="Baker D."/>
            <person name="Gharbi K."/>
            <person name="Hall N."/>
            <person name="Watson M."/>
            <person name="Adriaenssens E.M."/>
            <person name="Foster-Nyarko E."/>
            <person name="Jarju S."/>
            <person name="Secka A."/>
            <person name="Antonio M."/>
            <person name="Oren A."/>
            <person name="Chaudhuri R.R."/>
            <person name="La Ragione R."/>
            <person name="Hildebrand F."/>
            <person name="Pallen M.J."/>
        </authorList>
    </citation>
    <scope>NUCLEOTIDE SEQUENCE</scope>
    <source>
        <strain evidence="19">12435</strain>
    </source>
</reference>
<dbReference type="InterPro" id="IPR036554">
    <property type="entry name" value="GHMP_kinase_C_sf"/>
</dbReference>
<dbReference type="EC" id="2.7.1.6" evidence="13"/>
<dbReference type="GO" id="GO:0004335">
    <property type="term" value="F:galactokinase activity"/>
    <property type="evidence" value="ECO:0007669"/>
    <property type="project" value="UniProtKB-UniRule"/>
</dbReference>
<evidence type="ECO:0000256" key="10">
    <source>
        <dbReference type="ARBA" id="ARBA00022842"/>
    </source>
</evidence>
<dbReference type="GO" id="GO:0006012">
    <property type="term" value="P:galactose metabolic process"/>
    <property type="evidence" value="ECO:0007669"/>
    <property type="project" value="UniProtKB-UniRule"/>
</dbReference>
<evidence type="ECO:0000313" key="20">
    <source>
        <dbReference type="Proteomes" id="UP000823990"/>
    </source>
</evidence>
<dbReference type="GO" id="GO:0008108">
    <property type="term" value="F:UDP-glucose:hexose-1-phosphate uridylyltransferase activity"/>
    <property type="evidence" value="ECO:0007669"/>
    <property type="project" value="UniProtKB-UniRule"/>
</dbReference>
<accession>A0A9D1Q1K1</accession>
<dbReference type="InterPro" id="IPR005849">
    <property type="entry name" value="GalP_Utransf_N"/>
</dbReference>
<feature type="active site" description="Proton acceptor" evidence="13">
    <location>
        <position position="171"/>
    </location>
</feature>
<feature type="binding site" evidence="13">
    <location>
        <position position="127"/>
    </location>
    <ligand>
        <name>Mg(2+)</name>
        <dbReference type="ChEBI" id="CHEBI:18420"/>
    </ligand>
</feature>
<dbReference type="InterPro" id="IPR006204">
    <property type="entry name" value="GHMP_kinase_N_dom"/>
</dbReference>
<dbReference type="HAMAP" id="MF_00571">
    <property type="entry name" value="GalP_UDP_trans"/>
    <property type="match status" value="1"/>
</dbReference>
<dbReference type="GO" id="GO:0000287">
    <property type="term" value="F:magnesium ion binding"/>
    <property type="evidence" value="ECO:0007669"/>
    <property type="project" value="UniProtKB-UniRule"/>
</dbReference>
<evidence type="ECO:0000313" key="19">
    <source>
        <dbReference type="EMBL" id="HIW02567.1"/>
    </source>
</evidence>
<dbReference type="Pfam" id="PF10509">
    <property type="entry name" value="GalKase_gal_bdg"/>
    <property type="match status" value="1"/>
</dbReference>
<feature type="binding site" evidence="13">
    <location>
        <begin position="121"/>
        <end position="127"/>
    </location>
    <ligand>
        <name>ATP</name>
        <dbReference type="ChEBI" id="CHEBI:30616"/>
    </ligand>
</feature>
<dbReference type="EMBL" id="DXHS01000070">
    <property type="protein sequence ID" value="HIW02567.1"/>
    <property type="molecule type" value="Genomic_DNA"/>
</dbReference>
<comment type="caution">
    <text evidence="13">Lacks conserved residue(s) required for the propagation of feature annotation.</text>
</comment>
<dbReference type="EC" id="2.7.7.12" evidence="14"/>
<dbReference type="SUPFAM" id="SSF55060">
    <property type="entry name" value="GHMP Kinase, C-terminal domain"/>
    <property type="match status" value="1"/>
</dbReference>
<dbReference type="FunFam" id="3.30.230.10:FF:000017">
    <property type="entry name" value="Galactokinase"/>
    <property type="match status" value="1"/>
</dbReference>
<keyword evidence="5 14" id="KW-0548">Nucleotidyltransferase</keyword>
<evidence type="ECO:0000259" key="17">
    <source>
        <dbReference type="Pfam" id="PF08544"/>
    </source>
</evidence>
<feature type="domain" description="Galactokinase N-terminal" evidence="18">
    <location>
        <begin position="9"/>
        <end position="52"/>
    </location>
</feature>
<comment type="catalytic activity">
    <reaction evidence="1 14">
        <text>alpha-D-galactose 1-phosphate + UDP-alpha-D-glucose = alpha-D-glucose 1-phosphate + UDP-alpha-D-galactose</text>
        <dbReference type="Rhea" id="RHEA:13989"/>
        <dbReference type="ChEBI" id="CHEBI:58336"/>
        <dbReference type="ChEBI" id="CHEBI:58601"/>
        <dbReference type="ChEBI" id="CHEBI:58885"/>
        <dbReference type="ChEBI" id="CHEBI:66914"/>
        <dbReference type="EC" id="2.7.7.12"/>
    </reaction>
</comment>